<proteinExistence type="predicted"/>
<dbReference type="SMART" id="SM00034">
    <property type="entry name" value="CLECT"/>
    <property type="match status" value="1"/>
</dbReference>
<organism evidence="4 6">
    <name type="scientific">Microcaecilia unicolor</name>
    <dbReference type="NCBI Taxonomy" id="1415580"/>
    <lineage>
        <taxon>Eukaryota</taxon>
        <taxon>Metazoa</taxon>
        <taxon>Chordata</taxon>
        <taxon>Craniata</taxon>
        <taxon>Vertebrata</taxon>
        <taxon>Euteleostomi</taxon>
        <taxon>Amphibia</taxon>
        <taxon>Gymnophiona</taxon>
        <taxon>Siphonopidae</taxon>
        <taxon>Microcaecilia</taxon>
    </lineage>
</organism>
<evidence type="ECO:0000313" key="5">
    <source>
        <dbReference type="RefSeq" id="XP_030042280.1"/>
    </source>
</evidence>
<dbReference type="InterPro" id="IPR001304">
    <property type="entry name" value="C-type_lectin-like"/>
</dbReference>
<feature type="compositionally biased region" description="Acidic residues" evidence="1">
    <location>
        <begin position="20"/>
        <end position="51"/>
    </location>
</feature>
<gene>
    <name evidence="5 6" type="primary">LOC115456989</name>
</gene>
<keyword evidence="4" id="KW-1185">Reference proteome</keyword>
<dbReference type="InterPro" id="IPR050111">
    <property type="entry name" value="C-type_lectin/snaclec_domain"/>
</dbReference>
<dbReference type="PANTHER" id="PTHR22803">
    <property type="entry name" value="MANNOSE, PHOSPHOLIPASE, LECTIN RECEPTOR RELATED"/>
    <property type="match status" value="1"/>
</dbReference>
<evidence type="ECO:0000256" key="2">
    <source>
        <dbReference type="SAM" id="SignalP"/>
    </source>
</evidence>
<dbReference type="InterPro" id="IPR016186">
    <property type="entry name" value="C-type_lectin-like/link_sf"/>
</dbReference>
<protein>
    <submittedName>
        <fullName evidence="5 6">Bone marrow proteoglycan-like</fullName>
    </submittedName>
</protein>
<dbReference type="PROSITE" id="PS50041">
    <property type="entry name" value="C_TYPE_LECTIN_2"/>
    <property type="match status" value="1"/>
</dbReference>
<feature type="region of interest" description="Disordered" evidence="1">
    <location>
        <begin position="19"/>
        <end position="56"/>
    </location>
</feature>
<dbReference type="SUPFAM" id="SSF56436">
    <property type="entry name" value="C-type lectin-like"/>
    <property type="match status" value="1"/>
</dbReference>
<evidence type="ECO:0000313" key="6">
    <source>
        <dbReference type="RefSeq" id="XP_030042287.1"/>
    </source>
</evidence>
<dbReference type="GO" id="GO:0006955">
    <property type="term" value="P:immune response"/>
    <property type="evidence" value="ECO:0007669"/>
    <property type="project" value="InterPro"/>
</dbReference>
<dbReference type="KEGG" id="muo:115456989"/>
<evidence type="ECO:0000256" key="1">
    <source>
        <dbReference type="SAM" id="MobiDB-lite"/>
    </source>
</evidence>
<dbReference type="GeneID" id="115456989"/>
<dbReference type="InterPro" id="IPR002352">
    <property type="entry name" value="Eosinophil_major_basic"/>
</dbReference>
<sequence length="195" mass="22260">MKVYMILLLLLLGTTSAQESGEEDLEELGDNEMDLLTEEESTAEEEEEEETTPLASDCQEECGEKKILIESSKLCNGSETCQYLIILCHQTFQQAQRTCRCHKGQLTSISNQCVNQSILSRVFAQNTRAPSFWIGLQKSSGHQRFRWVDGRCLTYQNWANGEPRRCGQQCVTMDKRSGKWCTSNCNARRPFICRI</sequence>
<feature type="signal peptide" evidence="2">
    <location>
        <begin position="1"/>
        <end position="17"/>
    </location>
</feature>
<accession>A0A6P7WGC1</accession>
<keyword evidence="2" id="KW-0732">Signal</keyword>
<evidence type="ECO:0000313" key="4">
    <source>
        <dbReference type="Proteomes" id="UP000515156"/>
    </source>
</evidence>
<dbReference type="OrthoDB" id="6369810at2759"/>
<dbReference type="Pfam" id="PF00059">
    <property type="entry name" value="Lectin_C"/>
    <property type="match status" value="1"/>
</dbReference>
<reference evidence="5 6" key="1">
    <citation type="submission" date="2025-04" db="UniProtKB">
        <authorList>
            <consortium name="RefSeq"/>
        </authorList>
    </citation>
    <scope>IDENTIFICATION</scope>
</reference>
<dbReference type="AlphaFoldDB" id="A0A6P7WGC1"/>
<name>A0A6P7WGC1_9AMPH</name>
<dbReference type="PRINTS" id="PR00770">
    <property type="entry name" value="EMAJORBASICP"/>
</dbReference>
<dbReference type="RefSeq" id="XP_030042280.1">
    <property type="nucleotide sequence ID" value="XM_030186420.1"/>
</dbReference>
<dbReference type="RefSeq" id="XP_030042287.1">
    <property type="nucleotide sequence ID" value="XM_030186427.1"/>
</dbReference>
<feature type="domain" description="C-type lectin" evidence="3">
    <location>
        <begin position="77"/>
        <end position="194"/>
    </location>
</feature>
<dbReference type="Proteomes" id="UP000515156">
    <property type="component" value="Chromosome 1"/>
</dbReference>
<evidence type="ECO:0000259" key="3">
    <source>
        <dbReference type="PROSITE" id="PS50041"/>
    </source>
</evidence>
<dbReference type="InterPro" id="IPR016187">
    <property type="entry name" value="CTDL_fold"/>
</dbReference>
<feature type="chain" id="PRO_5044652357" evidence="2">
    <location>
        <begin position="18"/>
        <end position="195"/>
    </location>
</feature>
<dbReference type="Gene3D" id="3.10.100.10">
    <property type="entry name" value="Mannose-Binding Protein A, subunit A"/>
    <property type="match status" value="1"/>
</dbReference>